<dbReference type="InterPro" id="IPR036388">
    <property type="entry name" value="WH-like_DNA-bd_sf"/>
</dbReference>
<dbReference type="KEGG" id="tuz:TUZN_0494"/>
<name>F2L3D1_THEU7</name>
<sequence>MILRDVEDLIYKAAYGRRREILLILYSQGATSLNKLRSKLGVSSSALLFDISALEALGLIKRDGGLVELTDKGVKVASILLSVAPLRNLSILEALGLRPFVVPMLASPYLNAVTALLLIIWTASIYVSKSALIGIIYTYIFTNIYNILFISILSFIFILFSIYFTTHRRVPLTHIIIGLFPLLIYPSISIIIENYNILYALKFILLLLSCGTLSTVTSYDMGSKYETALLAYLTGMFVIPILVYLVLHVYI</sequence>
<evidence type="ECO:0000256" key="1">
    <source>
        <dbReference type="SAM" id="Phobius"/>
    </source>
</evidence>
<feature type="transmembrane region" description="Helical" evidence="1">
    <location>
        <begin position="229"/>
        <end position="250"/>
    </location>
</feature>
<dbReference type="SUPFAM" id="SSF46785">
    <property type="entry name" value="Winged helix' DNA-binding domain"/>
    <property type="match status" value="1"/>
</dbReference>
<protein>
    <submittedName>
        <fullName evidence="2">Regulatory protein, ArsR</fullName>
    </submittedName>
</protein>
<feature type="transmembrane region" description="Helical" evidence="1">
    <location>
        <begin position="108"/>
        <end position="128"/>
    </location>
</feature>
<proteinExistence type="predicted"/>
<keyword evidence="3" id="KW-1185">Reference proteome</keyword>
<dbReference type="eggNOG" id="arCOG05573">
    <property type="taxonomic scope" value="Archaea"/>
</dbReference>
<feature type="transmembrane region" description="Helical" evidence="1">
    <location>
        <begin position="172"/>
        <end position="192"/>
    </location>
</feature>
<feature type="transmembrane region" description="Helical" evidence="1">
    <location>
        <begin position="134"/>
        <end position="160"/>
    </location>
</feature>
<gene>
    <name evidence="2" type="ordered locus">TUZN_0494</name>
</gene>
<dbReference type="Gene3D" id="1.10.10.10">
    <property type="entry name" value="Winged helix-like DNA-binding domain superfamily/Winged helix DNA-binding domain"/>
    <property type="match status" value="1"/>
</dbReference>
<dbReference type="InterPro" id="IPR036390">
    <property type="entry name" value="WH_DNA-bd_sf"/>
</dbReference>
<organism evidence="2 3">
    <name type="scientific">Thermoproteus uzoniensis (strain 768-20)</name>
    <dbReference type="NCBI Taxonomy" id="999630"/>
    <lineage>
        <taxon>Archaea</taxon>
        <taxon>Thermoproteota</taxon>
        <taxon>Thermoprotei</taxon>
        <taxon>Thermoproteales</taxon>
        <taxon>Thermoproteaceae</taxon>
        <taxon>Thermoproteus</taxon>
    </lineage>
</organism>
<dbReference type="EMBL" id="CP002590">
    <property type="protein sequence ID" value="AEA11990.1"/>
    <property type="molecule type" value="Genomic_DNA"/>
</dbReference>
<reference key="2">
    <citation type="submission" date="2011-03" db="EMBL/GenBank/DDBJ databases">
        <title>Complete genome sequence of the thermoacidophilic crenarchaeon Thermoproteus uzoniensis 768-20.</title>
        <authorList>
            <person name="Mardanov A.V."/>
            <person name="Gumerov V.M."/>
            <person name="Beletsky A.V."/>
            <person name="Prokofeva M.I."/>
            <person name="Bonch-Osmolovskaya E.A."/>
            <person name="Ravin N.V."/>
            <person name="Skryabin K.G."/>
        </authorList>
    </citation>
    <scope>NUCLEOTIDE SEQUENCE</scope>
    <source>
        <strain>768-20</strain>
    </source>
</reference>
<dbReference type="HOGENOM" id="CLU_097419_0_0_2"/>
<dbReference type="Proteomes" id="UP000008138">
    <property type="component" value="Chromosome"/>
</dbReference>
<keyword evidence="1" id="KW-0812">Transmembrane</keyword>
<dbReference type="STRING" id="999630.TUZN_0494"/>
<keyword evidence="1" id="KW-0472">Membrane</keyword>
<keyword evidence="1" id="KW-1133">Transmembrane helix</keyword>
<evidence type="ECO:0000313" key="2">
    <source>
        <dbReference type="EMBL" id="AEA11990.1"/>
    </source>
</evidence>
<dbReference type="AlphaFoldDB" id="F2L3D1"/>
<reference evidence="2 3" key="1">
    <citation type="journal article" date="2011" name="J. Bacteriol.">
        <title>Complete genome sequence of the thermoacidophilic crenarchaeon Thermoproteus uzoniensis 768-20.</title>
        <authorList>
            <person name="Mardanov A.V."/>
            <person name="Gumerov V.M."/>
            <person name="Beletsky A.V."/>
            <person name="Prokofeva M.I."/>
            <person name="Bonch-Osmolovskaya E.A."/>
            <person name="Ravin N.V."/>
            <person name="Skryabin K.G."/>
        </authorList>
    </citation>
    <scope>NUCLEOTIDE SEQUENCE [LARGE SCALE GENOMIC DNA]</scope>
    <source>
        <strain evidence="2 3">768-20</strain>
    </source>
</reference>
<accession>F2L3D1</accession>
<evidence type="ECO:0000313" key="3">
    <source>
        <dbReference type="Proteomes" id="UP000008138"/>
    </source>
</evidence>
<feature type="transmembrane region" description="Helical" evidence="1">
    <location>
        <begin position="198"/>
        <end position="217"/>
    </location>
</feature>